<dbReference type="GO" id="GO:0005886">
    <property type="term" value="C:plasma membrane"/>
    <property type="evidence" value="ECO:0007669"/>
    <property type="project" value="UniProtKB-SubCell"/>
</dbReference>
<evidence type="ECO:0000256" key="6">
    <source>
        <dbReference type="ARBA" id="ARBA00023136"/>
    </source>
</evidence>
<feature type="transmembrane region" description="Helical" evidence="7">
    <location>
        <begin position="52"/>
        <end position="75"/>
    </location>
</feature>
<evidence type="ECO:0000259" key="8">
    <source>
        <dbReference type="Pfam" id="PF06808"/>
    </source>
</evidence>
<keyword evidence="4 7" id="KW-0812">Transmembrane</keyword>
<feature type="transmembrane region" description="Helical" evidence="7">
    <location>
        <begin position="278"/>
        <end position="299"/>
    </location>
</feature>
<feature type="transmembrane region" description="Helical" evidence="7">
    <location>
        <begin position="12"/>
        <end position="40"/>
    </location>
</feature>
<dbReference type="Pfam" id="PF06808">
    <property type="entry name" value="DctM"/>
    <property type="match status" value="1"/>
</dbReference>
<feature type="transmembrane region" description="Helical" evidence="7">
    <location>
        <begin position="177"/>
        <end position="202"/>
    </location>
</feature>
<feature type="domain" description="TRAP C4-dicarboxylate transport system permease DctM subunit" evidence="8">
    <location>
        <begin position="12"/>
        <end position="342"/>
    </location>
</feature>
<dbReference type="PANTHER" id="PTHR33362">
    <property type="entry name" value="SIALIC ACID TRAP TRANSPORTER PERMEASE PROTEIN SIAT-RELATED"/>
    <property type="match status" value="1"/>
</dbReference>
<evidence type="ECO:0000256" key="4">
    <source>
        <dbReference type="ARBA" id="ARBA00022692"/>
    </source>
</evidence>
<evidence type="ECO:0000256" key="3">
    <source>
        <dbReference type="ARBA" id="ARBA00022519"/>
    </source>
</evidence>
<evidence type="ECO:0000256" key="2">
    <source>
        <dbReference type="ARBA" id="ARBA00022475"/>
    </source>
</evidence>
<evidence type="ECO:0000256" key="7">
    <source>
        <dbReference type="SAM" id="Phobius"/>
    </source>
</evidence>
<evidence type="ECO:0000256" key="1">
    <source>
        <dbReference type="ARBA" id="ARBA00004429"/>
    </source>
</evidence>
<dbReference type="InterPro" id="IPR010656">
    <property type="entry name" value="DctM"/>
</dbReference>
<feature type="transmembrane region" description="Helical" evidence="7">
    <location>
        <begin position="223"/>
        <end position="242"/>
    </location>
</feature>
<keyword evidence="3" id="KW-0997">Cell inner membrane</keyword>
<gene>
    <name evidence="9" type="ORF">METZ01_LOCUS218106</name>
</gene>
<proteinExistence type="predicted"/>
<name>A0A382FRL3_9ZZZZ</name>
<dbReference type="PANTHER" id="PTHR33362:SF5">
    <property type="entry name" value="C4-DICARBOXYLATE TRAP TRANSPORTER LARGE PERMEASE PROTEIN DCTM"/>
    <property type="match status" value="1"/>
</dbReference>
<dbReference type="InterPro" id="IPR004681">
    <property type="entry name" value="TRAP_DctM"/>
</dbReference>
<feature type="transmembrane region" description="Helical" evidence="7">
    <location>
        <begin position="311"/>
        <end position="337"/>
    </location>
</feature>
<feature type="non-terminal residue" evidence="9">
    <location>
        <position position="1"/>
    </location>
</feature>
<reference evidence="9" key="1">
    <citation type="submission" date="2018-05" db="EMBL/GenBank/DDBJ databases">
        <authorList>
            <person name="Lanie J.A."/>
            <person name="Ng W.-L."/>
            <person name="Kazmierczak K.M."/>
            <person name="Andrzejewski T.M."/>
            <person name="Davidsen T.M."/>
            <person name="Wayne K.J."/>
            <person name="Tettelin H."/>
            <person name="Glass J.I."/>
            <person name="Rusch D."/>
            <person name="Podicherti R."/>
            <person name="Tsui H.-C.T."/>
            <person name="Winkler M.E."/>
        </authorList>
    </citation>
    <scope>NUCLEOTIDE SEQUENCE</scope>
</reference>
<dbReference type="EMBL" id="UINC01051286">
    <property type="protein sequence ID" value="SVB65252.1"/>
    <property type="molecule type" value="Genomic_DNA"/>
</dbReference>
<feature type="transmembrane region" description="Helical" evidence="7">
    <location>
        <begin position="141"/>
        <end position="165"/>
    </location>
</feature>
<accession>A0A382FRL3</accession>
<evidence type="ECO:0000256" key="5">
    <source>
        <dbReference type="ARBA" id="ARBA00022989"/>
    </source>
</evidence>
<protein>
    <recommendedName>
        <fullName evidence="8">TRAP C4-dicarboxylate transport system permease DctM subunit domain-containing protein</fullName>
    </recommendedName>
</protein>
<comment type="subcellular location">
    <subcellularLocation>
        <location evidence="1">Cell inner membrane</location>
        <topology evidence="1">Multi-pass membrane protein</topology>
    </subcellularLocation>
</comment>
<feature type="transmembrane region" description="Helical" evidence="7">
    <location>
        <begin position="248"/>
        <end position="266"/>
    </location>
</feature>
<organism evidence="9">
    <name type="scientific">marine metagenome</name>
    <dbReference type="NCBI Taxonomy" id="408172"/>
    <lineage>
        <taxon>unclassified sequences</taxon>
        <taxon>metagenomes</taxon>
        <taxon>ecological metagenomes</taxon>
    </lineage>
</organism>
<keyword evidence="5 7" id="KW-1133">Transmembrane helix</keyword>
<sequence length="342" mass="35598">MEPGLIATLSVGGLVILLAGGMHIGFAMAFAGLVGTMLLLSPDAALSLFGQTVFETALSFEFIVIPLFVLMGQFATASGLSEDLYKAFNTWLGQFPGGLGLATVGACGSFAAICGSSLATAAAMSKVALPEMERYKYDPRLATGTIAAGGTIGILIPPSVIMVIYGILTETSIADLFIAGIIPGLVLIALFMLTVWLLASLFPELGPKGPGSTFREKVAAVRQVWGTILLFVIVLGGIYTGIFTPTEAAGIGALGALGLGATAGRMNRSSFFQALLDSVDTTAMVFTILIGAIVFKNLIALLQFPSMIETWMLALSLPPMGMLLLILLIYILLGAILDTMAM</sequence>
<feature type="non-terminal residue" evidence="9">
    <location>
        <position position="342"/>
    </location>
</feature>
<dbReference type="GO" id="GO:0022857">
    <property type="term" value="F:transmembrane transporter activity"/>
    <property type="evidence" value="ECO:0007669"/>
    <property type="project" value="TreeGrafter"/>
</dbReference>
<keyword evidence="6 7" id="KW-0472">Membrane</keyword>
<feature type="transmembrane region" description="Helical" evidence="7">
    <location>
        <begin position="95"/>
        <end position="120"/>
    </location>
</feature>
<dbReference type="AlphaFoldDB" id="A0A382FRL3"/>
<evidence type="ECO:0000313" key="9">
    <source>
        <dbReference type="EMBL" id="SVB65252.1"/>
    </source>
</evidence>
<keyword evidence="2" id="KW-1003">Cell membrane</keyword>